<keyword evidence="8" id="KW-1185">Reference proteome</keyword>
<dbReference type="EMBL" id="JACRUJ010000002">
    <property type="protein sequence ID" value="MBC5841400.1"/>
    <property type="molecule type" value="Genomic_DNA"/>
</dbReference>
<evidence type="ECO:0000256" key="1">
    <source>
        <dbReference type="ARBA" id="ARBA00004236"/>
    </source>
</evidence>
<evidence type="ECO:0000313" key="7">
    <source>
        <dbReference type="EMBL" id="MBC5841400.1"/>
    </source>
</evidence>
<dbReference type="Gene3D" id="3.90.550.10">
    <property type="entry name" value="Spore Coat Polysaccharide Biosynthesis Protein SpsA, Chain A"/>
    <property type="match status" value="1"/>
</dbReference>
<dbReference type="Pfam" id="PF00535">
    <property type="entry name" value="Glycos_transf_2"/>
    <property type="match status" value="1"/>
</dbReference>
<dbReference type="PANTHER" id="PTHR43646">
    <property type="entry name" value="GLYCOSYLTRANSFERASE"/>
    <property type="match status" value="1"/>
</dbReference>
<organism evidence="7 8">
    <name type="scientific">Flavobacterium kayseriense</name>
    <dbReference type="NCBI Taxonomy" id="2764714"/>
    <lineage>
        <taxon>Bacteria</taxon>
        <taxon>Pseudomonadati</taxon>
        <taxon>Bacteroidota</taxon>
        <taxon>Flavobacteriia</taxon>
        <taxon>Flavobacteriales</taxon>
        <taxon>Flavobacteriaceae</taxon>
        <taxon>Flavobacterium</taxon>
    </lineage>
</organism>
<protein>
    <submittedName>
        <fullName evidence="7">TIGR04283 family arsenosugar biosynthesis glycosyltransferase</fullName>
    </submittedName>
</protein>
<evidence type="ECO:0000259" key="6">
    <source>
        <dbReference type="Pfam" id="PF00535"/>
    </source>
</evidence>
<evidence type="ECO:0000256" key="3">
    <source>
        <dbReference type="ARBA" id="ARBA00022676"/>
    </source>
</evidence>
<comment type="subcellular location">
    <subcellularLocation>
        <location evidence="1">Cell membrane</location>
    </subcellularLocation>
</comment>
<keyword evidence="2" id="KW-1003">Cell membrane</keyword>
<name>A0ABR7J786_9FLAO</name>
<sequence length="234" mass="26413">MVLSIIIPTYNEAAIIRNTIEFLQRNLVSNNVEIIVSDGGSTDQTVAIAKSLGAKTVLSPVKGRAGQMNHGAKNALGDVYFFLHADSAPTHSSYNLINDAIQKGYNCGSFRTKFDSSSVLLKVNAFFTRFNYLFFRGGDQGIFVTKILWDQIGGYKEEMVIMEDYDYIARLWKQGSFKLIPKATIISARKYEENSWLTVQLANLQVVRMYKNGASQMAMIAKYKELLRYRKNAF</sequence>
<evidence type="ECO:0000256" key="5">
    <source>
        <dbReference type="ARBA" id="ARBA00023136"/>
    </source>
</evidence>
<evidence type="ECO:0000313" key="8">
    <source>
        <dbReference type="Proteomes" id="UP000629963"/>
    </source>
</evidence>
<dbReference type="PANTHER" id="PTHR43646:SF2">
    <property type="entry name" value="GLYCOSYLTRANSFERASE 2-LIKE DOMAIN-CONTAINING PROTEIN"/>
    <property type="match status" value="1"/>
</dbReference>
<evidence type="ECO:0000256" key="4">
    <source>
        <dbReference type="ARBA" id="ARBA00022679"/>
    </source>
</evidence>
<dbReference type="InterPro" id="IPR029044">
    <property type="entry name" value="Nucleotide-diphossugar_trans"/>
</dbReference>
<feature type="domain" description="Glycosyltransferase 2-like" evidence="6">
    <location>
        <begin position="4"/>
        <end position="143"/>
    </location>
</feature>
<keyword evidence="3" id="KW-0328">Glycosyltransferase</keyword>
<dbReference type="InterPro" id="IPR026461">
    <property type="entry name" value="Trfase_2_rSAM/seldom_assoc"/>
</dbReference>
<dbReference type="InterPro" id="IPR001173">
    <property type="entry name" value="Glyco_trans_2-like"/>
</dbReference>
<dbReference type="RefSeq" id="WP_187009984.1">
    <property type="nucleotide sequence ID" value="NZ_JACRUI010000002.1"/>
</dbReference>
<evidence type="ECO:0000256" key="2">
    <source>
        <dbReference type="ARBA" id="ARBA00022475"/>
    </source>
</evidence>
<accession>A0ABR7J786</accession>
<dbReference type="SUPFAM" id="SSF53448">
    <property type="entry name" value="Nucleotide-diphospho-sugar transferases"/>
    <property type="match status" value="1"/>
</dbReference>
<gene>
    <name evidence="7" type="ORF">H8R23_08280</name>
</gene>
<dbReference type="NCBIfam" id="TIGR04283">
    <property type="entry name" value="glyco_like_mftF"/>
    <property type="match status" value="1"/>
</dbReference>
<comment type="caution">
    <text evidence="7">The sequence shown here is derived from an EMBL/GenBank/DDBJ whole genome shotgun (WGS) entry which is preliminary data.</text>
</comment>
<keyword evidence="4" id="KW-0808">Transferase</keyword>
<dbReference type="CDD" id="cd02522">
    <property type="entry name" value="GT_2_like_a"/>
    <property type="match status" value="1"/>
</dbReference>
<proteinExistence type="predicted"/>
<keyword evidence="5" id="KW-0472">Membrane</keyword>
<dbReference type="Proteomes" id="UP000629963">
    <property type="component" value="Unassembled WGS sequence"/>
</dbReference>
<reference evidence="7 8" key="1">
    <citation type="submission" date="2020-08" db="EMBL/GenBank/DDBJ databases">
        <title>Description of novel Flavobacterium F-380 isolate.</title>
        <authorList>
            <person name="Saticioglu I.B."/>
            <person name="Duman M."/>
            <person name="Altun S."/>
        </authorList>
    </citation>
    <scope>NUCLEOTIDE SEQUENCE [LARGE SCALE GENOMIC DNA]</scope>
    <source>
        <strain evidence="7 8">F-380</strain>
    </source>
</reference>